<feature type="region of interest" description="Disordered" evidence="1">
    <location>
        <begin position="942"/>
        <end position="1014"/>
    </location>
</feature>
<evidence type="ECO:0000313" key="4">
    <source>
        <dbReference type="Proteomes" id="UP000076420"/>
    </source>
</evidence>
<feature type="region of interest" description="Disordered" evidence="1">
    <location>
        <begin position="286"/>
        <end position="336"/>
    </location>
</feature>
<dbReference type="GO" id="GO:0005634">
    <property type="term" value="C:nucleus"/>
    <property type="evidence" value="ECO:0007669"/>
    <property type="project" value="TreeGrafter"/>
</dbReference>
<proteinExistence type="predicted"/>
<dbReference type="InterPro" id="IPR040126">
    <property type="entry name" value="STOX1/2"/>
</dbReference>
<dbReference type="PANTHER" id="PTHR22437">
    <property type="entry name" value="WINGED HELIX DOMAIN-CONTAINING PROTEIN"/>
    <property type="match status" value="1"/>
</dbReference>
<feature type="compositionally biased region" description="Basic residues" evidence="1">
    <location>
        <begin position="644"/>
        <end position="656"/>
    </location>
</feature>
<organism evidence="3 4">
    <name type="scientific">Biomphalaria glabrata</name>
    <name type="common">Bloodfluke planorb</name>
    <name type="synonym">Freshwater snail</name>
    <dbReference type="NCBI Taxonomy" id="6526"/>
    <lineage>
        <taxon>Eukaryota</taxon>
        <taxon>Metazoa</taxon>
        <taxon>Spiralia</taxon>
        <taxon>Lophotrochozoa</taxon>
        <taxon>Mollusca</taxon>
        <taxon>Gastropoda</taxon>
        <taxon>Heterobranchia</taxon>
        <taxon>Euthyneura</taxon>
        <taxon>Panpulmonata</taxon>
        <taxon>Hygrophila</taxon>
        <taxon>Lymnaeoidea</taxon>
        <taxon>Planorbidae</taxon>
        <taxon>Biomphalaria</taxon>
    </lineage>
</organism>
<dbReference type="KEGG" id="bgt:106071218"/>
<dbReference type="RefSeq" id="XP_013086754.2">
    <property type="nucleotide sequence ID" value="XM_013231300.2"/>
</dbReference>
<feature type="domain" description="Winged helix Storkhead-box1" evidence="2">
    <location>
        <begin position="151"/>
        <end position="229"/>
    </location>
</feature>
<accession>A0A2C9KTK9</accession>
<feature type="compositionally biased region" description="Basic and acidic residues" evidence="1">
    <location>
        <begin position="551"/>
        <end position="562"/>
    </location>
</feature>
<dbReference type="Proteomes" id="UP000076420">
    <property type="component" value="Unassembled WGS sequence"/>
</dbReference>
<protein>
    <recommendedName>
        <fullName evidence="2">Winged helix Storkhead-box1 domain-containing protein</fullName>
    </recommendedName>
</protein>
<dbReference type="GO" id="GO:0006357">
    <property type="term" value="P:regulation of transcription by RNA polymerase II"/>
    <property type="evidence" value="ECO:0007669"/>
    <property type="project" value="InterPro"/>
</dbReference>
<name>A0A2C9KTK9_BIOGL</name>
<dbReference type="AlphaFoldDB" id="A0A2C9KTK9"/>
<dbReference type="EnsemblMetazoa" id="BGLB023405-RA">
    <property type="protein sequence ID" value="BGLB023405-PA"/>
    <property type="gene ID" value="BGLB023405"/>
</dbReference>
<feature type="compositionally biased region" description="Pro residues" evidence="1">
    <location>
        <begin position="395"/>
        <end position="404"/>
    </location>
</feature>
<feature type="region of interest" description="Disordered" evidence="1">
    <location>
        <begin position="521"/>
        <end position="562"/>
    </location>
</feature>
<dbReference type="GO" id="GO:0005737">
    <property type="term" value="C:cytoplasm"/>
    <property type="evidence" value="ECO:0007669"/>
    <property type="project" value="TreeGrafter"/>
</dbReference>
<feature type="compositionally biased region" description="Low complexity" evidence="1">
    <location>
        <begin position="998"/>
        <end position="1014"/>
    </location>
</feature>
<feature type="compositionally biased region" description="Polar residues" evidence="1">
    <location>
        <begin position="945"/>
        <end position="955"/>
    </location>
</feature>
<dbReference type="VEuPathDB" id="VectorBase:BGLB023405"/>
<dbReference type="VEuPathDB" id="VectorBase:BGLAX_049606"/>
<feature type="compositionally biased region" description="Polar residues" evidence="1">
    <location>
        <begin position="303"/>
        <end position="316"/>
    </location>
</feature>
<feature type="compositionally biased region" description="Polar residues" evidence="1">
    <location>
        <begin position="982"/>
        <end position="997"/>
    </location>
</feature>
<reference evidence="3" key="1">
    <citation type="submission" date="2020-05" db="UniProtKB">
        <authorList>
            <consortium name="EnsemblMetazoa"/>
        </authorList>
    </citation>
    <scope>IDENTIFICATION</scope>
    <source>
        <strain evidence="3">BB02</strain>
    </source>
</reference>
<feature type="compositionally biased region" description="Basic and acidic residues" evidence="1">
    <location>
        <begin position="317"/>
        <end position="336"/>
    </location>
</feature>
<feature type="region of interest" description="Disordered" evidence="1">
    <location>
        <begin position="39"/>
        <end position="58"/>
    </location>
</feature>
<feature type="region of interest" description="Disordered" evidence="1">
    <location>
        <begin position="637"/>
        <end position="656"/>
    </location>
</feature>
<dbReference type="Pfam" id="PF10264">
    <property type="entry name" value="WHD_Storkhead"/>
    <property type="match status" value="1"/>
</dbReference>
<evidence type="ECO:0000313" key="3">
    <source>
        <dbReference type="EnsemblMetazoa" id="BGLB023405-PA"/>
    </source>
</evidence>
<feature type="region of interest" description="Disordered" evidence="1">
    <location>
        <begin position="381"/>
        <end position="421"/>
    </location>
</feature>
<dbReference type="OrthoDB" id="10020110at2759"/>
<dbReference type="PANTHER" id="PTHR22437:SF0">
    <property type="entry name" value="FI21431P1"/>
    <property type="match status" value="1"/>
</dbReference>
<gene>
    <name evidence="3" type="primary">106071218</name>
</gene>
<sequence length="1190" mass="133003">MSHKHIREENKINSSSKNLPVVSKCLAIVLVPKSRRNSGNVLDNDETHIDSSDGNVVQSSEVQKALSPSGYNGKELLQDFKIRNKTCYWNPSLVESIKSLEYKGFVEPSTILVTGEDIHLENLRSAWGRRVLKAPGGFTIDRIGDVNGIQMQVIPQTQFMPLPDALCSIIMDLNMRRIVATLDVIYEKLSHWYKDMTVPSQQLVFETLGNLIKDRKVFHTGSGYFVVTPDTNRLQSNSNSSYLPTNASWLPYHPMYVPVFQGQVGQQPPMLPSRAHMRSISCQVTTIEESSDEEELPREKLKNGSTGKSSRASSLGRTKEEKKVVKSKSDEGVELKRSSSIKYKGDKGSKMVKDVNLNVKSNNINQEKEKGEKTSIFSKIFGRKKRDKDKDKLLMPPPPVPPLRPSTVTEVSNEGKEPKEKEYATFSAQFPPPEWLWYQQQLDKQKRTESWVSVVTQQTTRISSAPYVSKVTTLPPSGARPVNDQRYQSTKKLQVLPQNVDYIAMNAITKVKDKKQVTEVATHESDFVKPRPLRPDNLYDSFRNSRHQPRKFRDLEEGSKHPTDYDVVNPADITPFQNSNVYHSVSALSPVAHLSDESTYAKLIEQPKLGPMHSTPRYEGQNDRTNYRVEGHEARDRIYGPPHLPHRRRSHRSRKRTHKIYSYYGQGDDISYEYKGRLPNKNSSTLQSRDSGVNCVGLAATENKDKRFGGPVYENTTSKQYRDLPARNIANQSRVHFEDSQNSTNQNAHFTTDPALCSVVYQGDMTNPAAYNSVVYGSNVTDMVVGSSVMYHTITNSNLENSDLPVPQNSLPSIYYDNAAFGPKIMSLRSDINPKTVVDDHVNKLESVLEIGSPSAREISGSSGGMIELADAHDRTEIDIGNKHYVEIVEVVDDYESEEESDESDDDHVNSVEPHVQIEHHAIQPQPHALKKEDVMAKNGVDNLVSDSGFSSPRNPESGADKRAQTLGQSRSANDALVHGGDSSSDAQLSQPDNSTNSSAAQQSGSASSGLQASSDVIMATSSEQHSGSTTDNAEATAVSPVENLHQNDPSRPILRVKQSHSANSIKSFNNPQHSHHLYPQLPSQPLQSAFIHPYQPAAKMVPHPDVYNNNNTASVVYSDHSRPFHAPLHPPTTSLLNNQKPVAIKSKRIERPRSVDLWRNPPNELHKFEEEQLNKKYGVNGEFEVMGVL</sequence>
<evidence type="ECO:0000256" key="1">
    <source>
        <dbReference type="SAM" id="MobiDB-lite"/>
    </source>
</evidence>
<dbReference type="InterPro" id="IPR019391">
    <property type="entry name" value="Storkhead-box_WHD"/>
</dbReference>
<dbReference type="STRING" id="6526.A0A2C9KTK9"/>
<dbReference type="GO" id="GO:0000977">
    <property type="term" value="F:RNA polymerase II transcription regulatory region sequence-specific DNA binding"/>
    <property type="evidence" value="ECO:0007669"/>
    <property type="project" value="TreeGrafter"/>
</dbReference>
<evidence type="ECO:0000259" key="2">
    <source>
        <dbReference type="Pfam" id="PF10264"/>
    </source>
</evidence>